<proteinExistence type="predicted"/>
<comment type="caution">
    <text evidence="2">The sequence shown here is derived from an EMBL/GenBank/DDBJ whole genome shotgun (WGS) entry which is preliminary data.</text>
</comment>
<gene>
    <name evidence="2" type="ORF">EW146_g7927</name>
</gene>
<dbReference type="AlphaFoldDB" id="A0A4S4LIY2"/>
<name>A0A4S4LIY2_9AGAM</name>
<dbReference type="OrthoDB" id="2369050at2759"/>
<dbReference type="EMBL" id="SGPL01000496">
    <property type="protein sequence ID" value="THH11767.1"/>
    <property type="molecule type" value="Genomic_DNA"/>
</dbReference>
<protein>
    <submittedName>
        <fullName evidence="2">Uncharacterized protein</fullName>
    </submittedName>
</protein>
<feature type="region of interest" description="Disordered" evidence="1">
    <location>
        <begin position="392"/>
        <end position="415"/>
    </location>
</feature>
<feature type="compositionally biased region" description="Polar residues" evidence="1">
    <location>
        <begin position="189"/>
        <end position="217"/>
    </location>
</feature>
<evidence type="ECO:0000313" key="2">
    <source>
        <dbReference type="EMBL" id="THH11767.1"/>
    </source>
</evidence>
<evidence type="ECO:0000256" key="1">
    <source>
        <dbReference type="SAM" id="MobiDB-lite"/>
    </source>
</evidence>
<reference evidence="2 3" key="1">
    <citation type="submission" date="2019-02" db="EMBL/GenBank/DDBJ databases">
        <title>Genome sequencing of the rare red list fungi Bondarzewia mesenterica.</title>
        <authorList>
            <person name="Buettner E."/>
            <person name="Kellner H."/>
        </authorList>
    </citation>
    <scope>NUCLEOTIDE SEQUENCE [LARGE SCALE GENOMIC DNA]</scope>
    <source>
        <strain evidence="2 3">DSM 108281</strain>
    </source>
</reference>
<accession>A0A4S4LIY2</accession>
<feature type="region of interest" description="Disordered" evidence="1">
    <location>
        <begin position="183"/>
        <end position="218"/>
    </location>
</feature>
<sequence>MTATAICTPNGTHAPIVSQGSITPTVLIQWRNRYRFFFSTKRIPDAEQADRVLCSFEDLRVIAWIDVNRATLTALSFDDLYAKIQECWLPSNWDLDLRNKITKACQGRNASFLSWQEEISLWNSALHSSKYWFSDAAICATLESGFNTELAHQYFLEPLDIDLPLHTWVDRVAKLDDHIQRTWGHSDSRSNSGQVDRSARKPSTSITSASPFDTSNARLPKLTEAEKTLLRDNNGCFKCRRFHTDHDSKSCTNGFPLGVTYKTLTQADVDTSKCAPDHAKPSVSRARVAAVLPMTEEWSGVIEGSDEDSYVPSVLPSISPPPLSPSLPPLSTPSLIWSCLVHGPAVDHLLPISALIDDGSQFVLIRESLVRELGLRTHRLRSSIPLGLAFSSDDEPSVPVSVASQSSPASSPPRLSPPVFASCCVKLRASSPDFLYTSRTVRALVAPDSLCLPIIFGGPFLKHNRMVVDHEFVSCVSKDSGYDLLHPPASAPVPVSNISLSVHDARTLVMNELSARLLSQRALINRRCEPVLQPDLMAAVSATLAALTHADQLIELDHRMREKFIDHFPADIPHTEDLPTDIYHRI</sequence>
<evidence type="ECO:0000313" key="3">
    <source>
        <dbReference type="Proteomes" id="UP000310158"/>
    </source>
</evidence>
<keyword evidence="3" id="KW-1185">Reference proteome</keyword>
<dbReference type="Proteomes" id="UP000310158">
    <property type="component" value="Unassembled WGS sequence"/>
</dbReference>
<organism evidence="2 3">
    <name type="scientific">Bondarzewia mesenterica</name>
    <dbReference type="NCBI Taxonomy" id="1095465"/>
    <lineage>
        <taxon>Eukaryota</taxon>
        <taxon>Fungi</taxon>
        <taxon>Dikarya</taxon>
        <taxon>Basidiomycota</taxon>
        <taxon>Agaricomycotina</taxon>
        <taxon>Agaricomycetes</taxon>
        <taxon>Russulales</taxon>
        <taxon>Bondarzewiaceae</taxon>
        <taxon>Bondarzewia</taxon>
    </lineage>
</organism>
<feature type="compositionally biased region" description="Low complexity" evidence="1">
    <location>
        <begin position="397"/>
        <end position="409"/>
    </location>
</feature>